<dbReference type="GO" id="GO:0000172">
    <property type="term" value="C:ribonuclease MRP complex"/>
    <property type="evidence" value="ECO:0007669"/>
    <property type="project" value="TreeGrafter"/>
</dbReference>
<dbReference type="GO" id="GO:0030681">
    <property type="term" value="C:multimeric ribonuclease P complex"/>
    <property type="evidence" value="ECO:0007669"/>
    <property type="project" value="TreeGrafter"/>
</dbReference>
<comment type="caution">
    <text evidence="4">The sequence shown here is derived from an EMBL/GenBank/DDBJ whole genome shotgun (WGS) entry which is preliminary data.</text>
</comment>
<protein>
    <submittedName>
        <fullName evidence="4">RNA-binding protein pop5</fullName>
        <ecNumber evidence="4">3.1.26.5</ecNumber>
    </submittedName>
</protein>
<proteinExistence type="inferred from homology"/>
<keyword evidence="2" id="KW-0819">tRNA processing</keyword>
<gene>
    <name evidence="4" type="primary">POP5_3</name>
    <name evidence="4" type="ORF">LTR91_020215</name>
</gene>
<sequence>MVRIKHRYLLVNILYPDAKYSQLRPATKGDDDVPYTVQFRRPSPDQMNGGLLMRLIRDGVVELFGDYGSGKIAGSLQGANHTRLSRALSPRLVGLDVRDALAQTCGPAMRHPSRQGVRHDQEGGGRGNTYLHLPSCSFFLAPADLIVKAIRRARLSIRRAEAAAKSPSVSNAGVVPTAPTAAAAGGDDFDMINGIEDLDEPGDVDDDDDG</sequence>
<dbReference type="GO" id="GO:0005730">
    <property type="term" value="C:nucleolus"/>
    <property type="evidence" value="ECO:0007669"/>
    <property type="project" value="TreeGrafter"/>
</dbReference>
<dbReference type="GO" id="GO:0001682">
    <property type="term" value="P:tRNA 5'-leader removal"/>
    <property type="evidence" value="ECO:0007669"/>
    <property type="project" value="InterPro"/>
</dbReference>
<dbReference type="InterPro" id="IPR002759">
    <property type="entry name" value="Pop5/Rpp14/Rnp2-like"/>
</dbReference>
<evidence type="ECO:0000256" key="3">
    <source>
        <dbReference type="SAM" id="MobiDB-lite"/>
    </source>
</evidence>
<dbReference type="PANTHER" id="PTHR15441">
    <property type="entry name" value="RIBONUCLEASE P PROTEIN SUBUNIT P14"/>
    <property type="match status" value="1"/>
</dbReference>
<evidence type="ECO:0000256" key="2">
    <source>
        <dbReference type="ARBA" id="ARBA00022694"/>
    </source>
</evidence>
<keyword evidence="4" id="KW-0378">Hydrolase</keyword>
<evidence type="ECO:0000313" key="4">
    <source>
        <dbReference type="EMBL" id="KAK0960744.1"/>
    </source>
</evidence>
<dbReference type="Proteomes" id="UP001175353">
    <property type="component" value="Unassembled WGS sequence"/>
</dbReference>
<name>A0AAN6K4Y4_9PEZI</name>
<reference evidence="4" key="1">
    <citation type="submission" date="2023-06" db="EMBL/GenBank/DDBJ databases">
        <title>Black Yeasts Isolated from many extreme environments.</title>
        <authorList>
            <person name="Coleine C."/>
            <person name="Stajich J.E."/>
            <person name="Selbmann L."/>
        </authorList>
    </citation>
    <scope>NUCLEOTIDE SEQUENCE</scope>
    <source>
        <strain evidence="4">CCFEE 5200</strain>
    </source>
</reference>
<feature type="region of interest" description="Disordered" evidence="3">
    <location>
        <begin position="180"/>
        <end position="210"/>
    </location>
</feature>
<dbReference type="GO" id="GO:0033204">
    <property type="term" value="F:ribonuclease P RNA binding"/>
    <property type="evidence" value="ECO:0007669"/>
    <property type="project" value="TreeGrafter"/>
</dbReference>
<dbReference type="EC" id="3.1.26.5" evidence="4"/>
<dbReference type="EMBL" id="JAUJLE010000325">
    <property type="protein sequence ID" value="KAK0960744.1"/>
    <property type="molecule type" value="Genomic_DNA"/>
</dbReference>
<dbReference type="PANTHER" id="PTHR15441:SF2">
    <property type="entry name" value="RIBONUCLEASE P_MRP PROTEIN SUBUNIT POP5"/>
    <property type="match status" value="1"/>
</dbReference>
<dbReference type="Gene3D" id="3.30.70.3250">
    <property type="entry name" value="Ribonuclease P, Pop5 subunit"/>
    <property type="match status" value="1"/>
</dbReference>
<dbReference type="InterPro" id="IPR038085">
    <property type="entry name" value="Rnp2-like_sf"/>
</dbReference>
<dbReference type="GO" id="GO:0004526">
    <property type="term" value="F:ribonuclease P activity"/>
    <property type="evidence" value="ECO:0007669"/>
    <property type="project" value="UniProtKB-EC"/>
</dbReference>
<dbReference type="AlphaFoldDB" id="A0AAN6K4Y4"/>
<accession>A0AAN6K4Y4</accession>
<evidence type="ECO:0000256" key="1">
    <source>
        <dbReference type="ARBA" id="ARBA00010800"/>
    </source>
</evidence>
<keyword evidence="5" id="KW-1185">Reference proteome</keyword>
<feature type="compositionally biased region" description="Acidic residues" evidence="3">
    <location>
        <begin position="196"/>
        <end position="210"/>
    </location>
</feature>
<organism evidence="4 5">
    <name type="scientific">Friedmanniomyces endolithicus</name>
    <dbReference type="NCBI Taxonomy" id="329885"/>
    <lineage>
        <taxon>Eukaryota</taxon>
        <taxon>Fungi</taxon>
        <taxon>Dikarya</taxon>
        <taxon>Ascomycota</taxon>
        <taxon>Pezizomycotina</taxon>
        <taxon>Dothideomycetes</taxon>
        <taxon>Dothideomycetidae</taxon>
        <taxon>Mycosphaerellales</taxon>
        <taxon>Teratosphaeriaceae</taxon>
        <taxon>Friedmanniomyces</taxon>
    </lineage>
</organism>
<dbReference type="Pfam" id="PF01900">
    <property type="entry name" value="RNase_P_Rpp14"/>
    <property type="match status" value="1"/>
</dbReference>
<evidence type="ECO:0000313" key="5">
    <source>
        <dbReference type="Proteomes" id="UP001175353"/>
    </source>
</evidence>
<dbReference type="SUPFAM" id="SSF160350">
    <property type="entry name" value="Rnp2-like"/>
    <property type="match status" value="1"/>
</dbReference>
<comment type="similarity">
    <text evidence="1">Belongs to the eukaryotic/archaeal RNase P protein component 2 family.</text>
</comment>